<organism evidence="2 3">
    <name type="scientific">Endocarpon pusillum (strain Z07020 / HMAS-L-300199)</name>
    <name type="common">Lichen-forming fungus</name>
    <dbReference type="NCBI Taxonomy" id="1263415"/>
    <lineage>
        <taxon>Eukaryota</taxon>
        <taxon>Fungi</taxon>
        <taxon>Dikarya</taxon>
        <taxon>Ascomycota</taxon>
        <taxon>Pezizomycotina</taxon>
        <taxon>Eurotiomycetes</taxon>
        <taxon>Chaetothyriomycetidae</taxon>
        <taxon>Verrucariales</taxon>
        <taxon>Verrucariaceae</taxon>
        <taxon>Endocarpon</taxon>
    </lineage>
</organism>
<keyword evidence="3" id="KW-1185">Reference proteome</keyword>
<dbReference type="GeneID" id="19238957"/>
<evidence type="ECO:0000313" key="3">
    <source>
        <dbReference type="Proteomes" id="UP000019373"/>
    </source>
</evidence>
<sequence>MAAIITIITRQPEGLKQLRKHGLTGSCRRSRHGGCVHGRRHPSSNQAERAVRQRRREAAVYSEGDAPLTQDNIFQRQPSNVGLGAGSASASAVGAAPDATDTAVEARQARMDEEEEREEELLALALQEVRDMNSRVQQQSSAQHSGRMSSVWQWLTMNLGRV</sequence>
<dbReference type="HOGENOM" id="CLU_1635367_0_0_1"/>
<dbReference type="AlphaFoldDB" id="U1HYA9"/>
<evidence type="ECO:0000313" key="2">
    <source>
        <dbReference type="EMBL" id="ERF74484.1"/>
    </source>
</evidence>
<feature type="region of interest" description="Disordered" evidence="1">
    <location>
        <begin position="79"/>
        <end position="102"/>
    </location>
</feature>
<name>U1HYA9_ENDPU</name>
<evidence type="ECO:0000256" key="1">
    <source>
        <dbReference type="SAM" id="MobiDB-lite"/>
    </source>
</evidence>
<reference evidence="3" key="1">
    <citation type="journal article" date="2014" name="BMC Genomics">
        <title>Genome characteristics reveal the impact of lichenization on lichen-forming fungus Endocarpon pusillum Hedwig (Verrucariales, Ascomycota).</title>
        <authorList>
            <person name="Wang Y.-Y."/>
            <person name="Liu B."/>
            <person name="Zhang X.-Y."/>
            <person name="Zhou Q.-M."/>
            <person name="Zhang T."/>
            <person name="Li H."/>
            <person name="Yu Y.-F."/>
            <person name="Zhang X.-L."/>
            <person name="Hao X.-Y."/>
            <person name="Wang M."/>
            <person name="Wang L."/>
            <person name="Wei J.-C."/>
        </authorList>
    </citation>
    <scope>NUCLEOTIDE SEQUENCE [LARGE SCALE GENOMIC DNA]</scope>
    <source>
        <strain evidence="3">Z07020 / HMAS-L-300199</strain>
    </source>
</reference>
<feature type="compositionally biased region" description="Low complexity" evidence="1">
    <location>
        <begin position="86"/>
        <end position="96"/>
    </location>
</feature>
<gene>
    <name evidence="2" type="ORF">EPUS_03922</name>
</gene>
<dbReference type="Proteomes" id="UP000019373">
    <property type="component" value="Unassembled WGS sequence"/>
</dbReference>
<proteinExistence type="predicted"/>
<dbReference type="EMBL" id="KE720876">
    <property type="protein sequence ID" value="ERF74484.1"/>
    <property type="molecule type" value="Genomic_DNA"/>
</dbReference>
<accession>U1HYA9</accession>
<protein>
    <submittedName>
        <fullName evidence="2">Uncharacterized protein</fullName>
    </submittedName>
</protein>
<dbReference type="RefSeq" id="XP_007799868.1">
    <property type="nucleotide sequence ID" value="XM_007801677.1"/>
</dbReference>
<feature type="region of interest" description="Disordered" evidence="1">
    <location>
        <begin position="24"/>
        <end position="49"/>
    </location>
</feature>
<feature type="compositionally biased region" description="Basic residues" evidence="1">
    <location>
        <begin position="24"/>
        <end position="42"/>
    </location>
</feature>